<name>A0A9D2MNQ1_9FIRM</name>
<dbReference type="Proteomes" id="UP000886883">
    <property type="component" value="Unassembled WGS sequence"/>
</dbReference>
<sequence>MQENGEMPVNAEFAGLFFFGMAQFLWGKTEGNATRCNTKCNTNFLK</sequence>
<gene>
    <name evidence="1" type="ORF">H9763_01510</name>
</gene>
<protein>
    <submittedName>
        <fullName evidence="1">Uncharacterized protein</fullName>
    </submittedName>
</protein>
<dbReference type="AlphaFoldDB" id="A0A9D2MNQ1"/>
<dbReference type="EMBL" id="DWXE01000005">
    <property type="protein sequence ID" value="HJB90122.1"/>
    <property type="molecule type" value="Genomic_DNA"/>
</dbReference>
<proteinExistence type="predicted"/>
<organism evidence="1 2">
    <name type="scientific">Candidatus Eisenbergiella merdigallinarum</name>
    <dbReference type="NCBI Taxonomy" id="2838552"/>
    <lineage>
        <taxon>Bacteria</taxon>
        <taxon>Bacillati</taxon>
        <taxon>Bacillota</taxon>
        <taxon>Clostridia</taxon>
        <taxon>Lachnospirales</taxon>
        <taxon>Lachnospiraceae</taxon>
        <taxon>Eisenbergiella</taxon>
    </lineage>
</organism>
<reference evidence="1" key="1">
    <citation type="journal article" date="2021" name="PeerJ">
        <title>Extensive microbial diversity within the chicken gut microbiome revealed by metagenomics and culture.</title>
        <authorList>
            <person name="Gilroy R."/>
            <person name="Ravi A."/>
            <person name="Getino M."/>
            <person name="Pursley I."/>
            <person name="Horton D.L."/>
            <person name="Alikhan N.F."/>
            <person name="Baker D."/>
            <person name="Gharbi K."/>
            <person name="Hall N."/>
            <person name="Watson M."/>
            <person name="Adriaenssens E.M."/>
            <person name="Foster-Nyarko E."/>
            <person name="Jarju S."/>
            <person name="Secka A."/>
            <person name="Antonio M."/>
            <person name="Oren A."/>
            <person name="Chaudhuri R.R."/>
            <person name="La Ragione R."/>
            <person name="Hildebrand F."/>
            <person name="Pallen M.J."/>
        </authorList>
    </citation>
    <scope>NUCLEOTIDE SEQUENCE</scope>
    <source>
        <strain evidence="1">USAMLcec3-2134</strain>
    </source>
</reference>
<evidence type="ECO:0000313" key="2">
    <source>
        <dbReference type="Proteomes" id="UP000886883"/>
    </source>
</evidence>
<comment type="caution">
    <text evidence="1">The sequence shown here is derived from an EMBL/GenBank/DDBJ whole genome shotgun (WGS) entry which is preliminary data.</text>
</comment>
<evidence type="ECO:0000313" key="1">
    <source>
        <dbReference type="EMBL" id="HJB90122.1"/>
    </source>
</evidence>
<reference evidence="1" key="2">
    <citation type="submission" date="2021-04" db="EMBL/GenBank/DDBJ databases">
        <authorList>
            <person name="Gilroy R."/>
        </authorList>
    </citation>
    <scope>NUCLEOTIDE SEQUENCE</scope>
    <source>
        <strain evidence="1">USAMLcec3-2134</strain>
    </source>
</reference>
<accession>A0A9D2MNQ1</accession>